<reference evidence="1" key="1">
    <citation type="submission" date="2022-04" db="EMBL/GenBank/DDBJ databases">
        <title>Carnegiea gigantea Genome sequencing and assembly v2.</title>
        <authorList>
            <person name="Copetti D."/>
            <person name="Sanderson M.J."/>
            <person name="Burquez A."/>
            <person name="Wojciechowski M.F."/>
        </authorList>
    </citation>
    <scope>NUCLEOTIDE SEQUENCE</scope>
    <source>
        <strain evidence="1">SGP5-SGP5p</strain>
        <tissue evidence="1">Aerial part</tissue>
    </source>
</reference>
<evidence type="ECO:0000313" key="1">
    <source>
        <dbReference type="EMBL" id="KAJ8420021.1"/>
    </source>
</evidence>
<protein>
    <submittedName>
        <fullName evidence="1">Uncharacterized protein</fullName>
    </submittedName>
</protein>
<sequence>MSFMRSLLVFNYEPTRECEPASRWDHSGSQHDGEGICGVAWPKQPSAEHKDCVAGVDPDRALYSEKLQPMIFDGREGGSFSFLLDDQMVVELKVASVLVHRILIDTRSSVNIITYDSLQKLKHLRRDVIPLMHLILGFGKQALPPVDVPTTYNVILGTQPCATLMLSSPLTSYKFSVKPMVTAS</sequence>
<accession>A0A9Q1JH74</accession>
<dbReference type="EMBL" id="JAKOGI010003992">
    <property type="protein sequence ID" value="KAJ8420021.1"/>
    <property type="molecule type" value="Genomic_DNA"/>
</dbReference>
<proteinExistence type="predicted"/>
<dbReference type="Proteomes" id="UP001153076">
    <property type="component" value="Unassembled WGS sequence"/>
</dbReference>
<keyword evidence="2" id="KW-1185">Reference proteome</keyword>
<name>A0A9Q1JH74_9CARY</name>
<evidence type="ECO:0000313" key="2">
    <source>
        <dbReference type="Proteomes" id="UP001153076"/>
    </source>
</evidence>
<dbReference type="AlphaFoldDB" id="A0A9Q1JH74"/>
<comment type="caution">
    <text evidence="1">The sequence shown here is derived from an EMBL/GenBank/DDBJ whole genome shotgun (WGS) entry which is preliminary data.</text>
</comment>
<organism evidence="1 2">
    <name type="scientific">Carnegiea gigantea</name>
    <dbReference type="NCBI Taxonomy" id="171969"/>
    <lineage>
        <taxon>Eukaryota</taxon>
        <taxon>Viridiplantae</taxon>
        <taxon>Streptophyta</taxon>
        <taxon>Embryophyta</taxon>
        <taxon>Tracheophyta</taxon>
        <taxon>Spermatophyta</taxon>
        <taxon>Magnoliopsida</taxon>
        <taxon>eudicotyledons</taxon>
        <taxon>Gunneridae</taxon>
        <taxon>Pentapetalae</taxon>
        <taxon>Caryophyllales</taxon>
        <taxon>Cactineae</taxon>
        <taxon>Cactaceae</taxon>
        <taxon>Cactoideae</taxon>
        <taxon>Echinocereeae</taxon>
        <taxon>Carnegiea</taxon>
    </lineage>
</organism>
<dbReference type="PANTHER" id="PTHR33240">
    <property type="entry name" value="OS08G0508500 PROTEIN"/>
    <property type="match status" value="1"/>
</dbReference>
<gene>
    <name evidence="1" type="ORF">Cgig2_006408</name>
</gene>
<dbReference type="PANTHER" id="PTHR33240:SF17">
    <property type="entry name" value="EUKARYOTIC PEPTIDE CHAIN RELEASE FACTOR GTP-BINDING SUBUNIT-LIKE"/>
    <property type="match status" value="1"/>
</dbReference>